<feature type="compositionally biased region" description="Basic residues" evidence="1">
    <location>
        <begin position="138"/>
        <end position="160"/>
    </location>
</feature>
<evidence type="ECO:0000313" key="2">
    <source>
        <dbReference type="EMBL" id="THU48295.1"/>
    </source>
</evidence>
<evidence type="ECO:0000256" key="1">
    <source>
        <dbReference type="SAM" id="MobiDB-lite"/>
    </source>
</evidence>
<dbReference type="EMBL" id="PYDT01000010">
    <property type="protein sequence ID" value="THU48295.1"/>
    <property type="molecule type" value="Genomic_DNA"/>
</dbReference>
<accession>A0A4S8IIW7</accession>
<evidence type="ECO:0000313" key="3">
    <source>
        <dbReference type="Proteomes" id="UP000317650"/>
    </source>
</evidence>
<sequence>MRTTISNIDVKWERRRTEIPRDGVVGGIDDLVRYPLIQISEDLIEGASEGRGRVERHHVVRVGHSGTATATVSRPHALLQRRGHHTPPSHPSHAEGPHHLSSCSEVGEDRSGQQGTGAGGLHATTPHHCTESRGVLRQGRRCRWRRRRATRRAKRYVMMQ</sequence>
<dbReference type="AlphaFoldDB" id="A0A4S8IIW7"/>
<dbReference type="Proteomes" id="UP000317650">
    <property type="component" value="Chromosome 9"/>
</dbReference>
<protein>
    <submittedName>
        <fullName evidence="2">Uncharacterized protein</fullName>
    </submittedName>
</protein>
<proteinExistence type="predicted"/>
<gene>
    <name evidence="2" type="ORF">C4D60_Mb09t24740</name>
</gene>
<name>A0A4S8IIW7_MUSBA</name>
<feature type="region of interest" description="Disordered" evidence="1">
    <location>
        <begin position="80"/>
        <end position="160"/>
    </location>
</feature>
<keyword evidence="3" id="KW-1185">Reference proteome</keyword>
<organism evidence="2 3">
    <name type="scientific">Musa balbisiana</name>
    <name type="common">Banana</name>
    <dbReference type="NCBI Taxonomy" id="52838"/>
    <lineage>
        <taxon>Eukaryota</taxon>
        <taxon>Viridiplantae</taxon>
        <taxon>Streptophyta</taxon>
        <taxon>Embryophyta</taxon>
        <taxon>Tracheophyta</taxon>
        <taxon>Spermatophyta</taxon>
        <taxon>Magnoliopsida</taxon>
        <taxon>Liliopsida</taxon>
        <taxon>Zingiberales</taxon>
        <taxon>Musaceae</taxon>
        <taxon>Musa</taxon>
    </lineage>
</organism>
<comment type="caution">
    <text evidence="2">The sequence shown here is derived from an EMBL/GenBank/DDBJ whole genome shotgun (WGS) entry which is preliminary data.</text>
</comment>
<reference evidence="2 3" key="1">
    <citation type="journal article" date="2019" name="Nat. Plants">
        <title>Genome sequencing of Musa balbisiana reveals subgenome evolution and function divergence in polyploid bananas.</title>
        <authorList>
            <person name="Yao X."/>
        </authorList>
    </citation>
    <scope>NUCLEOTIDE SEQUENCE [LARGE SCALE GENOMIC DNA]</scope>
    <source>
        <strain evidence="3">cv. DH-PKW</strain>
        <tissue evidence="2">Leaves</tissue>
    </source>
</reference>